<evidence type="ECO:0000313" key="3">
    <source>
        <dbReference type="Proteomes" id="UP001165541"/>
    </source>
</evidence>
<accession>A0ABT0YMK9</accession>
<feature type="compositionally biased region" description="Pro residues" evidence="1">
    <location>
        <begin position="903"/>
        <end position="955"/>
    </location>
</feature>
<dbReference type="Proteomes" id="UP001165541">
    <property type="component" value="Unassembled WGS sequence"/>
</dbReference>
<comment type="caution">
    <text evidence="2">The sequence shown here is derived from an EMBL/GenBank/DDBJ whole genome shotgun (WGS) entry which is preliminary data.</text>
</comment>
<reference evidence="2" key="1">
    <citation type="submission" date="2022-05" db="EMBL/GenBank/DDBJ databases">
        <title>Schlegelella sp. nov., isolated from mangrove soil.</title>
        <authorList>
            <person name="Liu Y."/>
            <person name="Ge X."/>
            <person name="Liu W."/>
        </authorList>
    </citation>
    <scope>NUCLEOTIDE SEQUENCE</scope>
    <source>
        <strain evidence="2">S2-27</strain>
    </source>
</reference>
<protein>
    <submittedName>
        <fullName evidence="2">Uncharacterized protein</fullName>
    </submittedName>
</protein>
<sequence>MIDPRSALHTAWQRTEYQDLLSVPVTAFVGIDLPGAGLLRRLGIVSIFDLAHASAFMAAEELVRAAQDTSHPFHRLGRVGSDLVQGSGTQLPVEQWPLQRTALLSAVGPQVESQLAQQFDLHTIGELAGWQPYRNAKEIVQLAAGLEAPPQPDDGSTPADLLPANGQYPTDRAYYRSILLRKLADAEDGIPLEKAGGLDLSLVTSDAASGFGYGAYVTWEQVWFGQGLVLGNLLHSLALAPGEATMIAVVDWTRTLSASTAESIDQLESLSASTEQKRALSEVTHGVTSEVQNGFSNTSTHSTTAGAAVTGGGAGGLGALIPIPDTPVLASITAALGFGAGAGASNTSGESTTVTYTAGTRETFAEYAQNITESTQQHATSARSRRASVVQEVRESTSETLQTRVVANYNHMHALSVLYYEVVQVYRVSLRVARAEKCAFVPITPLDFSDDAMIERFAPILRQVARDPHLAKMLRMPVRTSLVAPVNGARYERLPSLASAPQGPSGLAPADRTRRLDTGSWTGVEVNGTPTSWDSFNPTAAAEIPGPLRVTPTALFKTVSAKAGDTSIPVTVTFSDGMAVSLAGTSLDRPVLDVESLVVLIPPELGASEVQLELGIAAGSITERYRITMPTAGAQPNLEHLQLVALVVVGGDVSATDLALARAHLIAEAAWYTARIWERVDTTTLSALLAQYRYQGRPLLSTVDPRLLAVTGTHAVFRMLLDNAGKAAWLKELDEWGLTGPDSQRDDLVPLPTGGVFAEAVLGRSNAAEKLDLTRFWNWQESPIPLLPPAIAALQAGQHTSTSAPTPGQLDAPIVNLVQPNPMPDPTGIGATLGLLQAANIFRDMSFGGENIGALNAATAASLAAHQAALNAAQQAFATAADVASSASMTGALMNAGLLKPQAPAPAPSSSPAPSPAPSPGPGNPPAPTPTPAPPPDPQPTPVPPPAPEPAPVPQPEEDEEDAPPQRHFVLDLTVPYPCVLMAPAFAARNAIPQDLPTLLATPLEIMLGWQEQVGFDAEDTAGLTEALTYLATLTVPGLGEIVLIYEGLSALIDLLGAEGLISQETLDFLIEKMGALIRLLQAAMLPAIIGDHWLSIEVGVLVENGQLNYSVLPNSTEVRYGALTHVERNAEMPWWAAAGMSPTNIKTMFDNSRLAGHAEIDAEGAYVVSLTGSPKLPMSWVGVAYDLLGQAQDTLADIAERASAEQGVLTVLAEKLGVDDVVGGLGAAVQGWFDWWRDSLYEPLDQWMGSEINFDFTVRIQPSSIGTWTAKVTCHHDEFPRYTLTLKDGDGNTLPLYEGPAAIESLALGPLALKAVTPPAGPERNLDIPYSWFQPWVEET</sequence>
<organism evidence="2 3">
    <name type="scientific">Caldimonas mangrovi</name>
    <dbReference type="NCBI Taxonomy" id="2944811"/>
    <lineage>
        <taxon>Bacteria</taxon>
        <taxon>Pseudomonadati</taxon>
        <taxon>Pseudomonadota</taxon>
        <taxon>Betaproteobacteria</taxon>
        <taxon>Burkholderiales</taxon>
        <taxon>Sphaerotilaceae</taxon>
        <taxon>Caldimonas</taxon>
    </lineage>
</organism>
<feature type="region of interest" description="Disordered" evidence="1">
    <location>
        <begin position="900"/>
        <end position="964"/>
    </location>
</feature>
<evidence type="ECO:0000313" key="2">
    <source>
        <dbReference type="EMBL" id="MCM5679487.1"/>
    </source>
</evidence>
<dbReference type="RefSeq" id="WP_251777696.1">
    <property type="nucleotide sequence ID" value="NZ_JAMKFE010000004.1"/>
</dbReference>
<name>A0ABT0YMK9_9BURK</name>
<proteinExistence type="predicted"/>
<dbReference type="EMBL" id="JAMKFE010000004">
    <property type="protein sequence ID" value="MCM5679487.1"/>
    <property type="molecule type" value="Genomic_DNA"/>
</dbReference>
<keyword evidence="3" id="KW-1185">Reference proteome</keyword>
<evidence type="ECO:0000256" key="1">
    <source>
        <dbReference type="SAM" id="MobiDB-lite"/>
    </source>
</evidence>
<gene>
    <name evidence="2" type="ORF">M8A51_08080</name>
</gene>